<comment type="subcellular location">
    <subcellularLocation>
        <location evidence="1">Cell membrane</location>
        <topology evidence="1">Single-pass membrane protein</topology>
    </subcellularLocation>
</comment>
<dbReference type="AlphaFoldDB" id="A0A0E9LW30"/>
<protein>
    <submittedName>
        <fullName evidence="9">Uncharacterized protein</fullName>
    </submittedName>
</protein>
<dbReference type="InterPro" id="IPR007168">
    <property type="entry name" value="Phageshock_PspC_N"/>
</dbReference>
<accession>A0A0E9LW30</accession>
<evidence type="ECO:0000313" key="10">
    <source>
        <dbReference type="Proteomes" id="UP000032900"/>
    </source>
</evidence>
<dbReference type="GO" id="GO:0005886">
    <property type="term" value="C:plasma membrane"/>
    <property type="evidence" value="ECO:0007669"/>
    <property type="project" value="UniProtKB-SubCell"/>
</dbReference>
<feature type="transmembrane region" description="Helical" evidence="6">
    <location>
        <begin position="296"/>
        <end position="317"/>
    </location>
</feature>
<dbReference type="EMBL" id="BAZW01000008">
    <property type="protein sequence ID" value="GAO29341.1"/>
    <property type="molecule type" value="Genomic_DNA"/>
</dbReference>
<gene>
    <name evidence="9" type="ORF">JCM15548_11516</name>
</gene>
<dbReference type="RefSeq" id="WP_062123563.1">
    <property type="nucleotide sequence ID" value="NZ_BAZW01000008.1"/>
</dbReference>
<comment type="caution">
    <text evidence="9">The sequence shown here is derived from an EMBL/GenBank/DDBJ whole genome shotgun (WGS) entry which is preliminary data.</text>
</comment>
<feature type="transmembrane region" description="Helical" evidence="6">
    <location>
        <begin position="205"/>
        <end position="234"/>
    </location>
</feature>
<reference evidence="9 10" key="1">
    <citation type="journal article" date="2015" name="Microbes Environ.">
        <title>Distribution and evolution of nitrogen fixation genes in the phylum bacteroidetes.</title>
        <authorList>
            <person name="Inoue J."/>
            <person name="Oshima K."/>
            <person name="Suda W."/>
            <person name="Sakamoto M."/>
            <person name="Iino T."/>
            <person name="Noda S."/>
            <person name="Hongoh Y."/>
            <person name="Hattori M."/>
            <person name="Ohkuma M."/>
        </authorList>
    </citation>
    <scope>NUCLEOTIDE SEQUENCE [LARGE SCALE GENOMIC DNA]</scope>
    <source>
        <strain evidence="9">JCM 15548</strain>
    </source>
</reference>
<evidence type="ECO:0000259" key="7">
    <source>
        <dbReference type="Pfam" id="PF04024"/>
    </source>
</evidence>
<evidence type="ECO:0000256" key="4">
    <source>
        <dbReference type="ARBA" id="ARBA00022989"/>
    </source>
</evidence>
<dbReference type="InterPro" id="IPR052027">
    <property type="entry name" value="PspC"/>
</dbReference>
<dbReference type="Pfam" id="PF04024">
    <property type="entry name" value="PspC"/>
    <property type="match status" value="1"/>
</dbReference>
<evidence type="ECO:0000256" key="5">
    <source>
        <dbReference type="ARBA" id="ARBA00023136"/>
    </source>
</evidence>
<dbReference type="Pfam" id="PF22571">
    <property type="entry name" value="LiaI-LiaF-TM_PspC"/>
    <property type="match status" value="1"/>
</dbReference>
<evidence type="ECO:0000256" key="6">
    <source>
        <dbReference type="SAM" id="Phobius"/>
    </source>
</evidence>
<name>A0A0E9LW30_9BACT</name>
<feature type="domain" description="Phage shock protein PspC N-terminal" evidence="7">
    <location>
        <begin position="113"/>
        <end position="169"/>
    </location>
</feature>
<dbReference type="Proteomes" id="UP000032900">
    <property type="component" value="Unassembled WGS sequence"/>
</dbReference>
<evidence type="ECO:0000256" key="3">
    <source>
        <dbReference type="ARBA" id="ARBA00022692"/>
    </source>
</evidence>
<feature type="domain" description="PspC-related transmembrane region" evidence="8">
    <location>
        <begin position="199"/>
        <end position="323"/>
    </location>
</feature>
<feature type="transmembrane region" description="Helical" evidence="6">
    <location>
        <begin position="143"/>
        <end position="166"/>
    </location>
</feature>
<dbReference type="PANTHER" id="PTHR33885:SF3">
    <property type="entry name" value="PHAGE SHOCK PROTEIN C"/>
    <property type="match status" value="1"/>
</dbReference>
<dbReference type="InterPro" id="IPR054321">
    <property type="entry name" value="PspC-rel_TM"/>
</dbReference>
<dbReference type="STRING" id="1236989.JCM15548_11516"/>
<dbReference type="PANTHER" id="PTHR33885">
    <property type="entry name" value="PHAGE SHOCK PROTEIN C"/>
    <property type="match status" value="1"/>
</dbReference>
<keyword evidence="5 6" id="KW-0472">Membrane</keyword>
<keyword evidence="4 6" id="KW-1133">Transmembrane helix</keyword>
<evidence type="ECO:0000256" key="2">
    <source>
        <dbReference type="ARBA" id="ARBA00022475"/>
    </source>
</evidence>
<evidence type="ECO:0000313" key="9">
    <source>
        <dbReference type="EMBL" id="GAO29341.1"/>
    </source>
</evidence>
<dbReference type="OrthoDB" id="5772680at2"/>
<feature type="transmembrane region" description="Helical" evidence="6">
    <location>
        <begin position="264"/>
        <end position="284"/>
    </location>
</feature>
<proteinExistence type="predicted"/>
<keyword evidence="2" id="KW-1003">Cell membrane</keyword>
<sequence length="392" mass="43372">MKKTIHINLSGIAFRIEEDAYDQLKEYLDAVQAVLGSNDEARETINDIESRMAELFIPVTHENQVAVNLKDVEEVIKILGEPRDYAPVDEDADGAAGSSASFKRESPLQPIHKRLYRDPYSRVVGGVCSGLGAYFNVDPLLFRLLFVVGLFYGISIIPYLVLWIAMPKALTMEQRMQMFGGEPVFNKARTTGPSYMTAPSGLNQVLRVAGVVLGVGIILVSFALMVGMTVVLFFSGPAVHLVPEAGLLWDVHDMLFSQSESLPIMIGLLLACGVPLLLVFYLGLHLVFQFKRGGKLIGTLGLILWLVGLGLLTVGAFRVGLDFRHKASVEEVVLPDTFQGDTLYLQAAQMPQIRKRSAIQFNNIRVHLNEDDMTFYGEQKFLSGRMPNILPL</sequence>
<organism evidence="9 10">
    <name type="scientific">Geofilum rubicundum JCM 15548</name>
    <dbReference type="NCBI Taxonomy" id="1236989"/>
    <lineage>
        <taxon>Bacteria</taxon>
        <taxon>Pseudomonadati</taxon>
        <taxon>Bacteroidota</taxon>
        <taxon>Bacteroidia</taxon>
        <taxon>Marinilabiliales</taxon>
        <taxon>Marinilabiliaceae</taxon>
        <taxon>Geofilum</taxon>
    </lineage>
</organism>
<keyword evidence="3 6" id="KW-0812">Transmembrane</keyword>
<evidence type="ECO:0000259" key="8">
    <source>
        <dbReference type="Pfam" id="PF22571"/>
    </source>
</evidence>
<keyword evidence="10" id="KW-1185">Reference proteome</keyword>
<evidence type="ECO:0000256" key="1">
    <source>
        <dbReference type="ARBA" id="ARBA00004162"/>
    </source>
</evidence>